<feature type="domain" description="Integrase catalytic" evidence="1">
    <location>
        <begin position="87"/>
        <end position="202"/>
    </location>
</feature>
<dbReference type="GO" id="GO:0003676">
    <property type="term" value="F:nucleic acid binding"/>
    <property type="evidence" value="ECO:0007669"/>
    <property type="project" value="InterPro"/>
</dbReference>
<dbReference type="Gene3D" id="3.30.420.10">
    <property type="entry name" value="Ribonuclease H-like superfamily/Ribonuclease H"/>
    <property type="match status" value="1"/>
</dbReference>
<dbReference type="InterPro" id="IPR039537">
    <property type="entry name" value="Retrotran_Ty1/copia-like"/>
</dbReference>
<proteinExistence type="predicted"/>
<evidence type="ECO:0000313" key="2">
    <source>
        <dbReference type="EMBL" id="RDX79763.1"/>
    </source>
</evidence>
<dbReference type="GO" id="GO:0015074">
    <property type="term" value="P:DNA integration"/>
    <property type="evidence" value="ECO:0007669"/>
    <property type="project" value="InterPro"/>
</dbReference>
<dbReference type="EMBL" id="QJKJ01008441">
    <property type="protein sequence ID" value="RDX79763.1"/>
    <property type="molecule type" value="Genomic_DNA"/>
</dbReference>
<dbReference type="InterPro" id="IPR001584">
    <property type="entry name" value="Integrase_cat-core"/>
</dbReference>
<keyword evidence="3" id="KW-1185">Reference proteome</keyword>
<organism evidence="2 3">
    <name type="scientific">Mucuna pruriens</name>
    <name type="common">Velvet bean</name>
    <name type="synonym">Dolichos pruriens</name>
    <dbReference type="NCBI Taxonomy" id="157652"/>
    <lineage>
        <taxon>Eukaryota</taxon>
        <taxon>Viridiplantae</taxon>
        <taxon>Streptophyta</taxon>
        <taxon>Embryophyta</taxon>
        <taxon>Tracheophyta</taxon>
        <taxon>Spermatophyta</taxon>
        <taxon>Magnoliopsida</taxon>
        <taxon>eudicotyledons</taxon>
        <taxon>Gunneridae</taxon>
        <taxon>Pentapetalae</taxon>
        <taxon>rosids</taxon>
        <taxon>fabids</taxon>
        <taxon>Fabales</taxon>
        <taxon>Fabaceae</taxon>
        <taxon>Papilionoideae</taxon>
        <taxon>50 kb inversion clade</taxon>
        <taxon>NPAAA clade</taxon>
        <taxon>indigoferoid/millettioid clade</taxon>
        <taxon>Phaseoleae</taxon>
        <taxon>Mucuna</taxon>
    </lineage>
</organism>
<dbReference type="PANTHER" id="PTHR42648:SF21">
    <property type="entry name" value="CYSTEINE-RICH RLK (RECEPTOR-LIKE PROTEIN KINASE) 8"/>
    <property type="match status" value="1"/>
</dbReference>
<reference evidence="2" key="1">
    <citation type="submission" date="2018-05" db="EMBL/GenBank/DDBJ databases">
        <title>Draft genome of Mucuna pruriens seed.</title>
        <authorList>
            <person name="Nnadi N.E."/>
            <person name="Vos R."/>
            <person name="Hasami M.H."/>
            <person name="Devisetty U.K."/>
            <person name="Aguiy J.C."/>
        </authorList>
    </citation>
    <scope>NUCLEOTIDE SEQUENCE [LARGE SCALE GENOMIC DNA]</scope>
    <source>
        <strain evidence="2">JCA_2017</strain>
    </source>
</reference>
<dbReference type="PANTHER" id="PTHR42648">
    <property type="entry name" value="TRANSPOSASE, PUTATIVE-RELATED"/>
    <property type="match status" value="1"/>
</dbReference>
<dbReference type="SUPFAM" id="SSF53098">
    <property type="entry name" value="Ribonuclease H-like"/>
    <property type="match status" value="1"/>
</dbReference>
<name>A0A371FNV2_MUCPR</name>
<dbReference type="OrthoDB" id="1751476at2759"/>
<dbReference type="Proteomes" id="UP000257109">
    <property type="component" value="Unassembled WGS sequence"/>
</dbReference>
<feature type="non-terminal residue" evidence="2">
    <location>
        <position position="1"/>
    </location>
</feature>
<dbReference type="InterPro" id="IPR012337">
    <property type="entry name" value="RNaseH-like_sf"/>
</dbReference>
<sequence length="373" mass="43938">MIIPSAYLLNNRKETLVMKGKLAGIGMVSKHSFSSIDNVFFVEGLKLNLLSIMSINNYQWTWHKKHGHASLRLISKLKTHNLVKGFLSLVPVKLLHIDVFGPTKTTSMSGKCYGLVMVDDYSIWTWSFKVFSIFCKRIQNEKGINIASIRNDHGGEFENENFQKFCQEHGIFYNFSYPRRPRQNGVLERKNRSPQEMVRTMLNDNNSPKSFWEKTPYELWRDRQLIIFFFHPSRCRCFILNTKDNLRKFDPKFNDSKDKDKPTSRNWQIKTYHLEQQILGNVQDKVRTRSTFIDNTKAMQEELHQFQKNDAWKLVSLPKAKSIIVIKWVFKNKLDENGKVVRNKERIDFTETFSLIARLKPLASYYPLQLIII</sequence>
<dbReference type="STRING" id="157652.A0A371FNV2"/>
<gene>
    <name evidence="2" type="ORF">CR513_39776</name>
</gene>
<protein>
    <recommendedName>
        <fullName evidence="1">Integrase catalytic domain-containing protein</fullName>
    </recommendedName>
</protein>
<comment type="caution">
    <text evidence="2">The sequence shown here is derived from an EMBL/GenBank/DDBJ whole genome shotgun (WGS) entry which is preliminary data.</text>
</comment>
<dbReference type="PROSITE" id="PS50994">
    <property type="entry name" value="INTEGRASE"/>
    <property type="match status" value="1"/>
</dbReference>
<accession>A0A371FNV2</accession>
<evidence type="ECO:0000313" key="3">
    <source>
        <dbReference type="Proteomes" id="UP000257109"/>
    </source>
</evidence>
<evidence type="ECO:0000259" key="1">
    <source>
        <dbReference type="PROSITE" id="PS50994"/>
    </source>
</evidence>
<dbReference type="AlphaFoldDB" id="A0A371FNV2"/>
<dbReference type="InterPro" id="IPR036397">
    <property type="entry name" value="RNaseH_sf"/>
</dbReference>